<evidence type="ECO:0000313" key="2">
    <source>
        <dbReference type="Proteomes" id="UP000198625"/>
    </source>
</evidence>
<reference evidence="1 2" key="1">
    <citation type="submission" date="2016-10" db="EMBL/GenBank/DDBJ databases">
        <authorList>
            <person name="de Groot N.N."/>
        </authorList>
    </citation>
    <scope>NUCLEOTIDE SEQUENCE [LARGE SCALE GENOMIC DNA]</scope>
    <source>
        <strain evidence="1 2">DSM 21650</strain>
    </source>
</reference>
<accession>A0A1H3SDS7</accession>
<dbReference type="OrthoDB" id="3193769at2"/>
<dbReference type="STRING" id="415015.SAMN05660462_02844"/>
<dbReference type="Proteomes" id="UP000198625">
    <property type="component" value="Unassembled WGS sequence"/>
</dbReference>
<sequence>MKGWNMFAEIKQYKSKGFKKSQVSKYLDIDYKTVSKYWDMTLEEYAKLKADCKNRTKKVDTI</sequence>
<protein>
    <submittedName>
        <fullName evidence="1">Uncharacterized protein</fullName>
    </submittedName>
</protein>
<organism evidence="1 2">
    <name type="scientific">Proteiniborus ethanoligenes</name>
    <dbReference type="NCBI Taxonomy" id="415015"/>
    <lineage>
        <taxon>Bacteria</taxon>
        <taxon>Bacillati</taxon>
        <taxon>Bacillota</taxon>
        <taxon>Clostridia</taxon>
        <taxon>Eubacteriales</taxon>
        <taxon>Proteiniborus</taxon>
    </lineage>
</organism>
<dbReference type="AlphaFoldDB" id="A0A1H3SDS7"/>
<name>A0A1H3SDS7_9FIRM</name>
<gene>
    <name evidence="1" type="ORF">SAMN05660462_02844</name>
</gene>
<evidence type="ECO:0000313" key="1">
    <source>
        <dbReference type="EMBL" id="SDZ35858.1"/>
    </source>
</evidence>
<proteinExistence type="predicted"/>
<keyword evidence="2" id="KW-1185">Reference proteome</keyword>
<dbReference type="EMBL" id="FNQE01000041">
    <property type="protein sequence ID" value="SDZ35858.1"/>
    <property type="molecule type" value="Genomic_DNA"/>
</dbReference>
<dbReference type="RefSeq" id="WP_091732707.1">
    <property type="nucleotide sequence ID" value="NZ_FNQE01000041.1"/>
</dbReference>